<evidence type="ECO:0000256" key="1">
    <source>
        <dbReference type="ARBA" id="ARBA00001946"/>
    </source>
</evidence>
<dbReference type="PANTHER" id="PTHR12001">
    <property type="entry name" value="GERANYLGERANYL PYROPHOSPHATE SYNTHASE"/>
    <property type="match status" value="1"/>
</dbReference>
<keyword evidence="5" id="KW-0460">Magnesium</keyword>
<dbReference type="InterPro" id="IPR008949">
    <property type="entry name" value="Isoprenoid_synthase_dom_sf"/>
</dbReference>
<dbReference type="EMBL" id="LJSN01000002">
    <property type="protein sequence ID" value="PNE40166.1"/>
    <property type="molecule type" value="Genomic_DNA"/>
</dbReference>
<keyword evidence="8" id="KW-1185">Reference proteome</keyword>
<keyword evidence="4" id="KW-0479">Metal-binding</keyword>
<evidence type="ECO:0000256" key="4">
    <source>
        <dbReference type="ARBA" id="ARBA00022723"/>
    </source>
</evidence>
<evidence type="ECO:0000313" key="7">
    <source>
        <dbReference type="EMBL" id="PNE40166.1"/>
    </source>
</evidence>
<dbReference type="PROSITE" id="PS00444">
    <property type="entry name" value="POLYPRENYL_SYNTHASE_2"/>
    <property type="match status" value="1"/>
</dbReference>
<reference evidence="8" key="1">
    <citation type="submission" date="2015-09" db="EMBL/GenBank/DDBJ databases">
        <authorList>
            <person name="Graham D.E."/>
            <person name="Mahan K.M."/>
            <person name="Klingeman D.M."/>
            <person name="Fida T."/>
            <person name="Giannone R.J."/>
            <person name="Hettich R.L."/>
            <person name="Parry R.J."/>
            <person name="Spain J.C."/>
        </authorList>
    </citation>
    <scope>NUCLEOTIDE SEQUENCE [LARGE SCALE GENOMIC DNA]</scope>
    <source>
        <strain evidence="8">JCM 4701</strain>
    </source>
</reference>
<dbReference type="AlphaFoldDB" id="A0A2N8PGP6"/>
<name>A0A2N8PGP6_STRNR</name>
<dbReference type="Pfam" id="PF00348">
    <property type="entry name" value="polyprenyl_synt"/>
    <property type="match status" value="1"/>
</dbReference>
<comment type="caution">
    <text evidence="7">The sequence shown here is derived from an EMBL/GenBank/DDBJ whole genome shotgun (WGS) entry which is preliminary data.</text>
</comment>
<dbReference type="Gene3D" id="1.10.600.10">
    <property type="entry name" value="Farnesyl Diphosphate Synthase"/>
    <property type="match status" value="1"/>
</dbReference>
<protein>
    <submittedName>
        <fullName evidence="7">Geranylgeranyl diphosphate synthase</fullName>
    </submittedName>
</protein>
<dbReference type="CDD" id="cd00685">
    <property type="entry name" value="Trans_IPPS_HT"/>
    <property type="match status" value="1"/>
</dbReference>
<dbReference type="GO" id="GO:0004659">
    <property type="term" value="F:prenyltransferase activity"/>
    <property type="evidence" value="ECO:0007669"/>
    <property type="project" value="InterPro"/>
</dbReference>
<comment type="similarity">
    <text evidence="2 6">Belongs to the FPP/GGPP synthase family.</text>
</comment>
<comment type="cofactor">
    <cofactor evidence="1">
        <name>Mg(2+)</name>
        <dbReference type="ChEBI" id="CHEBI:18420"/>
    </cofactor>
</comment>
<evidence type="ECO:0000256" key="3">
    <source>
        <dbReference type="ARBA" id="ARBA00022679"/>
    </source>
</evidence>
<organism evidence="7 8">
    <name type="scientific">Streptomyces noursei</name>
    <name type="common">Streptomyces albulus</name>
    <dbReference type="NCBI Taxonomy" id="1971"/>
    <lineage>
        <taxon>Bacteria</taxon>
        <taxon>Bacillati</taxon>
        <taxon>Actinomycetota</taxon>
        <taxon>Actinomycetes</taxon>
        <taxon>Kitasatosporales</taxon>
        <taxon>Streptomycetaceae</taxon>
        <taxon>Streptomyces</taxon>
    </lineage>
</organism>
<sequence length="365" mass="39516">MTATVPLRSSPTPPDLVGLRHDVDTVLRRFLQEKTAAAAARNLPDQAARTLEKFLSAGGKRLRPMLCALGWQAATATPLPKPVVRVAAGLEMFHAFCLIHDDIIDDSATRRGAPTVHRTLAAHHAAHRPGPLAERLGTSCALLIGDLALTWADELVHTAGLTNSQLSALQPVLNTMRTEVIYGQYLDVTATGCPTPDLERALAIIRYKTAKYTCESPLRIGAILGGAPAQLLRELTDYAVPLGEAFQLRDDLLGVFGNPKVTGKSHVEDLREGKHTMLVALALRDASPAHATVLRRLIGNPHLTEADATQIRNILTVTGARTHVENMINERRARALHLLGSARTIRPAARNSLRRLAEATTKRTA</sequence>
<keyword evidence="3 6" id="KW-0808">Transferase</keyword>
<dbReference type="PROSITE" id="PS00723">
    <property type="entry name" value="POLYPRENYL_SYNTHASE_1"/>
    <property type="match status" value="1"/>
</dbReference>
<dbReference type="RefSeq" id="WP_102922830.1">
    <property type="nucleotide sequence ID" value="NZ_LJSN01000002.1"/>
</dbReference>
<dbReference type="SFLD" id="SFLDG01017">
    <property type="entry name" value="Polyprenyl_Transferase_Like"/>
    <property type="match status" value="1"/>
</dbReference>
<evidence type="ECO:0000256" key="6">
    <source>
        <dbReference type="RuleBase" id="RU004466"/>
    </source>
</evidence>
<evidence type="ECO:0000313" key="8">
    <source>
        <dbReference type="Proteomes" id="UP000236047"/>
    </source>
</evidence>
<dbReference type="SFLD" id="SFLDS00005">
    <property type="entry name" value="Isoprenoid_Synthase_Type_I"/>
    <property type="match status" value="1"/>
</dbReference>
<dbReference type="SUPFAM" id="SSF48576">
    <property type="entry name" value="Terpenoid synthases"/>
    <property type="match status" value="1"/>
</dbReference>
<accession>A0A2N8PGP6</accession>
<dbReference type="GO" id="GO:0046872">
    <property type="term" value="F:metal ion binding"/>
    <property type="evidence" value="ECO:0007669"/>
    <property type="project" value="UniProtKB-KW"/>
</dbReference>
<dbReference type="InterPro" id="IPR000092">
    <property type="entry name" value="Polyprenyl_synt"/>
</dbReference>
<dbReference type="Proteomes" id="UP000236047">
    <property type="component" value="Unassembled WGS sequence"/>
</dbReference>
<dbReference type="InterPro" id="IPR033749">
    <property type="entry name" value="Polyprenyl_synt_CS"/>
</dbReference>
<dbReference type="GO" id="GO:0008299">
    <property type="term" value="P:isoprenoid biosynthetic process"/>
    <property type="evidence" value="ECO:0007669"/>
    <property type="project" value="InterPro"/>
</dbReference>
<evidence type="ECO:0000256" key="2">
    <source>
        <dbReference type="ARBA" id="ARBA00006706"/>
    </source>
</evidence>
<dbReference type="PANTHER" id="PTHR12001:SF85">
    <property type="entry name" value="SHORT CHAIN ISOPRENYL DIPHOSPHATE SYNTHASE"/>
    <property type="match status" value="1"/>
</dbReference>
<evidence type="ECO:0000256" key="5">
    <source>
        <dbReference type="ARBA" id="ARBA00022842"/>
    </source>
</evidence>
<proteinExistence type="inferred from homology"/>
<gene>
    <name evidence="7" type="ORF">AOB60_03920</name>
</gene>